<dbReference type="Proteomes" id="UP000215914">
    <property type="component" value="Chromosome 5"/>
</dbReference>
<sequence>MQLLISLLNMIILFIGYNETAGYLEPRRNATGGSTSYYNKYCQRKIVCVGFSNIHVRHIQLIVPIYNMKSRCFKSIELTLGHRFLSQKSVRVEEIKCYVESLIPLQN</sequence>
<organism evidence="2 3">
    <name type="scientific">Helianthus annuus</name>
    <name type="common">Common sunflower</name>
    <dbReference type="NCBI Taxonomy" id="4232"/>
    <lineage>
        <taxon>Eukaryota</taxon>
        <taxon>Viridiplantae</taxon>
        <taxon>Streptophyta</taxon>
        <taxon>Embryophyta</taxon>
        <taxon>Tracheophyta</taxon>
        <taxon>Spermatophyta</taxon>
        <taxon>Magnoliopsida</taxon>
        <taxon>eudicotyledons</taxon>
        <taxon>Gunneridae</taxon>
        <taxon>Pentapetalae</taxon>
        <taxon>asterids</taxon>
        <taxon>campanulids</taxon>
        <taxon>Asterales</taxon>
        <taxon>Asteraceae</taxon>
        <taxon>Asteroideae</taxon>
        <taxon>Heliantheae alliance</taxon>
        <taxon>Heliantheae</taxon>
        <taxon>Helianthus</taxon>
    </lineage>
</organism>
<dbReference type="InParanoid" id="A0A251UQP1"/>
<reference evidence="3" key="1">
    <citation type="journal article" date="2017" name="Nature">
        <title>The sunflower genome provides insights into oil metabolism, flowering and Asterid evolution.</title>
        <authorList>
            <person name="Badouin H."/>
            <person name="Gouzy J."/>
            <person name="Grassa C.J."/>
            <person name="Murat F."/>
            <person name="Staton S.E."/>
            <person name="Cottret L."/>
            <person name="Lelandais-Briere C."/>
            <person name="Owens G.L."/>
            <person name="Carrere S."/>
            <person name="Mayjonade B."/>
            <person name="Legrand L."/>
            <person name="Gill N."/>
            <person name="Kane N.C."/>
            <person name="Bowers J.E."/>
            <person name="Hubner S."/>
            <person name="Bellec A."/>
            <person name="Berard A."/>
            <person name="Berges H."/>
            <person name="Blanchet N."/>
            <person name="Boniface M.C."/>
            <person name="Brunel D."/>
            <person name="Catrice O."/>
            <person name="Chaidir N."/>
            <person name="Claudel C."/>
            <person name="Donnadieu C."/>
            <person name="Faraut T."/>
            <person name="Fievet G."/>
            <person name="Helmstetter N."/>
            <person name="King M."/>
            <person name="Knapp S.J."/>
            <person name="Lai Z."/>
            <person name="Le Paslier M.C."/>
            <person name="Lippi Y."/>
            <person name="Lorenzon L."/>
            <person name="Mandel J.R."/>
            <person name="Marage G."/>
            <person name="Marchand G."/>
            <person name="Marquand E."/>
            <person name="Bret-Mestries E."/>
            <person name="Morien E."/>
            <person name="Nambeesan S."/>
            <person name="Nguyen T."/>
            <person name="Pegot-Espagnet P."/>
            <person name="Pouilly N."/>
            <person name="Raftis F."/>
            <person name="Sallet E."/>
            <person name="Schiex T."/>
            <person name="Thomas J."/>
            <person name="Vandecasteele C."/>
            <person name="Vares D."/>
            <person name="Vear F."/>
            <person name="Vautrin S."/>
            <person name="Crespi M."/>
            <person name="Mangin B."/>
            <person name="Burke J.M."/>
            <person name="Salse J."/>
            <person name="Munos S."/>
            <person name="Vincourt P."/>
            <person name="Rieseberg L.H."/>
            <person name="Langlade N.B."/>
        </authorList>
    </citation>
    <scope>NUCLEOTIDE SEQUENCE [LARGE SCALE GENOMIC DNA]</scope>
    <source>
        <strain evidence="3">cv. SF193</strain>
    </source>
</reference>
<evidence type="ECO:0000313" key="2">
    <source>
        <dbReference type="EMBL" id="OTG25166.1"/>
    </source>
</evidence>
<feature type="chain" id="PRO_5012603378" evidence="1">
    <location>
        <begin position="23"/>
        <end position="107"/>
    </location>
</feature>
<gene>
    <name evidence="2" type="ORF">HannXRQ_Chr05g0144691</name>
</gene>
<accession>A0A251UQP1</accession>
<evidence type="ECO:0000256" key="1">
    <source>
        <dbReference type="SAM" id="SignalP"/>
    </source>
</evidence>
<dbReference type="EMBL" id="CM007894">
    <property type="protein sequence ID" value="OTG25166.1"/>
    <property type="molecule type" value="Genomic_DNA"/>
</dbReference>
<proteinExistence type="predicted"/>
<dbReference type="AlphaFoldDB" id="A0A251UQP1"/>
<keyword evidence="3" id="KW-1185">Reference proteome</keyword>
<evidence type="ECO:0000313" key="3">
    <source>
        <dbReference type="Proteomes" id="UP000215914"/>
    </source>
</evidence>
<protein>
    <submittedName>
        <fullName evidence="2">Uncharacterized protein</fullName>
    </submittedName>
</protein>
<keyword evidence="1" id="KW-0732">Signal</keyword>
<feature type="signal peptide" evidence="1">
    <location>
        <begin position="1"/>
        <end position="22"/>
    </location>
</feature>
<name>A0A251UQP1_HELAN</name>